<keyword evidence="2" id="KW-1185">Reference proteome</keyword>
<dbReference type="SUPFAM" id="SSF53448">
    <property type="entry name" value="Nucleotide-diphospho-sugar transferases"/>
    <property type="match status" value="1"/>
</dbReference>
<organism evidence="1 2">
    <name type="scientific">Pseudolactococcus insecticola</name>
    <dbReference type="NCBI Taxonomy" id="2709158"/>
    <lineage>
        <taxon>Bacteria</taxon>
        <taxon>Bacillati</taxon>
        <taxon>Bacillota</taxon>
        <taxon>Bacilli</taxon>
        <taxon>Lactobacillales</taxon>
        <taxon>Streptococcaceae</taxon>
        <taxon>Pseudolactococcus</taxon>
    </lineage>
</organism>
<gene>
    <name evidence="1" type="ORF">Hs20B_07070</name>
</gene>
<dbReference type="Proteomes" id="UP000475928">
    <property type="component" value="Unassembled WGS sequence"/>
</dbReference>
<protein>
    <recommendedName>
        <fullName evidence="3">Glycosyl transferase</fullName>
    </recommendedName>
</protein>
<proteinExistence type="predicted"/>
<dbReference type="GO" id="GO:0016757">
    <property type="term" value="F:glycosyltransferase activity"/>
    <property type="evidence" value="ECO:0007669"/>
    <property type="project" value="InterPro"/>
</dbReference>
<evidence type="ECO:0000313" key="1">
    <source>
        <dbReference type="EMBL" id="GFH40309.1"/>
    </source>
</evidence>
<dbReference type="InterPro" id="IPR029044">
    <property type="entry name" value="Nucleotide-diphossugar_trans"/>
</dbReference>
<dbReference type="AlphaFoldDB" id="A0A6A0B4L0"/>
<dbReference type="Pfam" id="PF01501">
    <property type="entry name" value="Glyco_transf_8"/>
    <property type="match status" value="1"/>
</dbReference>
<comment type="caution">
    <text evidence="1">The sequence shown here is derived from an EMBL/GenBank/DDBJ whole genome shotgun (WGS) entry which is preliminary data.</text>
</comment>
<sequence length="439" mass="50030">MREELNVVICGDDHFFDEAPAFFVNFCDLHSEFDVRFFAFCDALSTKHQTQLSAIAERYGQTFNYVKISENEFDFLKDYDAGADRWPKQAYYYMLAGKYLPESVDRAVYFDLDVLFVGQIMSFYHADFDGNYFIGKRDIIFKEQATITPSELRRGLLINTGVLMLNVAALRANHIDGQYMQDFVAKSAQLPPVKVFRNTVSFFADQGLLAFTFLEHIKVITDNRISHGLYEEKAPIIHLVGALKAVFQSDLSHVLTGDYPDLIYQRAQYELKAQMLLGVLTSDEVYQYFDAKLVRASKYSNFNLLPNFVSRKNIMKHVKSLFLDSNRIQESEEKQIARLNYRFSKQFMARKTQGDYQVKLVIQSSLTIENLGMIGFSNNSSKLTRLTSGPVASQEPTTFTATINFASKNYDGIGFSSYGVPIGSVIDLIDISIEKLTDS</sequence>
<name>A0A6A0B4L0_9LACT</name>
<dbReference type="RefSeq" id="WP_172355704.1">
    <property type="nucleotide sequence ID" value="NZ_BLLH01000002.1"/>
</dbReference>
<accession>A0A6A0B4L0</accession>
<reference evidence="1 2" key="1">
    <citation type="submission" date="2020-02" db="EMBL/GenBank/DDBJ databases">
        <title>Draft genome sequence of Lactococcus sp. Hs20B0-1.</title>
        <authorList>
            <person name="Noda S."/>
            <person name="Yuki M."/>
            <person name="Ohkuma M."/>
        </authorList>
    </citation>
    <scope>NUCLEOTIDE SEQUENCE [LARGE SCALE GENOMIC DNA]</scope>
    <source>
        <strain evidence="1 2">Hs20B0-1</strain>
    </source>
</reference>
<dbReference type="Gene3D" id="3.90.550.10">
    <property type="entry name" value="Spore Coat Polysaccharide Biosynthesis Protein SpsA, Chain A"/>
    <property type="match status" value="1"/>
</dbReference>
<dbReference type="EMBL" id="BLLH01000002">
    <property type="protein sequence ID" value="GFH40309.1"/>
    <property type="molecule type" value="Genomic_DNA"/>
</dbReference>
<dbReference type="InterPro" id="IPR002495">
    <property type="entry name" value="Glyco_trans_8"/>
</dbReference>
<evidence type="ECO:0000313" key="2">
    <source>
        <dbReference type="Proteomes" id="UP000475928"/>
    </source>
</evidence>
<evidence type="ECO:0008006" key="3">
    <source>
        <dbReference type="Google" id="ProtNLM"/>
    </source>
</evidence>